<gene>
    <name evidence="15" type="ORF">BIW11_11379</name>
</gene>
<evidence type="ECO:0000256" key="2">
    <source>
        <dbReference type="ARBA" id="ARBA00008685"/>
    </source>
</evidence>
<evidence type="ECO:0000256" key="6">
    <source>
        <dbReference type="ARBA" id="ARBA00022989"/>
    </source>
</evidence>
<evidence type="ECO:0000256" key="8">
    <source>
        <dbReference type="ARBA" id="ARBA00023136"/>
    </source>
</evidence>
<keyword evidence="11" id="KW-1071">Ligand-gated ion channel</keyword>
<keyword evidence="7" id="KW-0406">Ion transport</keyword>
<comment type="similarity">
    <text evidence="2">Belongs to the glutamate-gated ion channel (TC 1.A.10.1) family.</text>
</comment>
<dbReference type="Gene3D" id="1.10.287.70">
    <property type="match status" value="1"/>
</dbReference>
<dbReference type="GO" id="GO:0005886">
    <property type="term" value="C:plasma membrane"/>
    <property type="evidence" value="ECO:0007669"/>
    <property type="project" value="UniProtKB-SubCell"/>
</dbReference>
<dbReference type="Proteomes" id="UP000192247">
    <property type="component" value="Unassembled WGS sequence"/>
</dbReference>
<evidence type="ECO:0000256" key="11">
    <source>
        <dbReference type="ARBA" id="ARBA00023286"/>
    </source>
</evidence>
<dbReference type="EMBL" id="MNPL01016032">
    <property type="protein sequence ID" value="OQR70815.1"/>
    <property type="molecule type" value="Genomic_DNA"/>
</dbReference>
<dbReference type="OrthoDB" id="8195814at2759"/>
<dbReference type="InParanoid" id="A0A1V9XB87"/>
<dbReference type="Pfam" id="PF10613">
    <property type="entry name" value="Lig_chan-Glu_bd"/>
    <property type="match status" value="1"/>
</dbReference>
<evidence type="ECO:0000313" key="16">
    <source>
        <dbReference type="Proteomes" id="UP000192247"/>
    </source>
</evidence>
<keyword evidence="10" id="KW-0325">Glycoprotein</keyword>
<organism evidence="15 16">
    <name type="scientific">Tropilaelaps mercedesae</name>
    <dbReference type="NCBI Taxonomy" id="418985"/>
    <lineage>
        <taxon>Eukaryota</taxon>
        <taxon>Metazoa</taxon>
        <taxon>Ecdysozoa</taxon>
        <taxon>Arthropoda</taxon>
        <taxon>Chelicerata</taxon>
        <taxon>Arachnida</taxon>
        <taxon>Acari</taxon>
        <taxon>Parasitiformes</taxon>
        <taxon>Mesostigmata</taxon>
        <taxon>Gamasina</taxon>
        <taxon>Dermanyssoidea</taxon>
        <taxon>Laelapidae</taxon>
        <taxon>Tropilaelaps</taxon>
    </lineage>
</organism>
<evidence type="ECO:0000256" key="9">
    <source>
        <dbReference type="ARBA" id="ARBA00023170"/>
    </source>
</evidence>
<keyword evidence="16" id="KW-1185">Reference proteome</keyword>
<feature type="transmembrane region" description="Helical" evidence="13">
    <location>
        <begin position="137"/>
        <end position="156"/>
    </location>
</feature>
<proteinExistence type="inferred from homology"/>
<feature type="domain" description="Ionotropic glutamate receptor L-glutamate and glycine-binding" evidence="14">
    <location>
        <begin position="23"/>
        <end position="80"/>
    </location>
</feature>
<dbReference type="SUPFAM" id="SSF53850">
    <property type="entry name" value="Periplasmic binding protein-like II"/>
    <property type="match status" value="1"/>
</dbReference>
<dbReference type="GO" id="GO:0015276">
    <property type="term" value="F:ligand-gated monoatomic ion channel activity"/>
    <property type="evidence" value="ECO:0007669"/>
    <property type="project" value="InterPro"/>
</dbReference>
<feature type="transmembrane region" description="Helical" evidence="13">
    <location>
        <begin position="399"/>
        <end position="422"/>
    </location>
</feature>
<comment type="subcellular location">
    <subcellularLocation>
        <location evidence="1">Cell membrane</location>
        <topology evidence="1">Multi-pass membrane protein</topology>
    </subcellularLocation>
</comment>
<dbReference type="PANTHER" id="PTHR42643">
    <property type="entry name" value="IONOTROPIC RECEPTOR 20A-RELATED"/>
    <property type="match status" value="1"/>
</dbReference>
<keyword evidence="8 13" id="KW-0472">Membrane</keyword>
<reference evidence="15 16" key="1">
    <citation type="journal article" date="2017" name="Gigascience">
        <title>Draft genome of the honey bee ectoparasitic mite, Tropilaelaps mercedesae, is shaped by the parasitic life history.</title>
        <authorList>
            <person name="Dong X."/>
            <person name="Armstrong S.D."/>
            <person name="Xia D."/>
            <person name="Makepeace B.L."/>
            <person name="Darby A.C."/>
            <person name="Kadowaki T."/>
        </authorList>
    </citation>
    <scope>NUCLEOTIDE SEQUENCE [LARGE SCALE GENOMIC DNA]</scope>
    <source>
        <strain evidence="15">Wuxi-XJTLU</strain>
    </source>
</reference>
<keyword evidence="5 13" id="KW-0812">Transmembrane</keyword>
<accession>A0A1V9XB87</accession>
<evidence type="ECO:0000256" key="12">
    <source>
        <dbReference type="ARBA" id="ARBA00023303"/>
    </source>
</evidence>
<dbReference type="Pfam" id="PF00060">
    <property type="entry name" value="Lig_chan"/>
    <property type="match status" value="1"/>
</dbReference>
<evidence type="ECO:0000256" key="5">
    <source>
        <dbReference type="ARBA" id="ARBA00022692"/>
    </source>
</evidence>
<dbReference type="GO" id="GO:0050906">
    <property type="term" value="P:detection of stimulus involved in sensory perception"/>
    <property type="evidence" value="ECO:0007669"/>
    <property type="project" value="UniProtKB-ARBA"/>
</dbReference>
<name>A0A1V9XB87_9ACAR</name>
<feature type="transmembrane region" description="Helical" evidence="13">
    <location>
        <begin position="353"/>
        <end position="372"/>
    </location>
</feature>
<dbReference type="PANTHER" id="PTHR42643:SF38">
    <property type="entry name" value="IONOTROPIC RECEPTOR 100A"/>
    <property type="match status" value="1"/>
</dbReference>
<protein>
    <recommendedName>
        <fullName evidence="14">Ionotropic glutamate receptor L-glutamate and glycine-binding domain-containing protein</fullName>
    </recommendedName>
</protein>
<evidence type="ECO:0000256" key="4">
    <source>
        <dbReference type="ARBA" id="ARBA00022475"/>
    </source>
</evidence>
<keyword evidence="3" id="KW-0813">Transport</keyword>
<evidence type="ECO:0000259" key="14">
    <source>
        <dbReference type="SMART" id="SM00918"/>
    </source>
</evidence>
<dbReference type="InterPro" id="IPR019594">
    <property type="entry name" value="Glu/Gly-bd"/>
</dbReference>
<keyword evidence="9" id="KW-0675">Receptor</keyword>
<comment type="caution">
    <text evidence="15">The sequence shown here is derived from an EMBL/GenBank/DDBJ whole genome shotgun (WGS) entry which is preliminary data.</text>
</comment>
<keyword evidence="6 13" id="KW-1133">Transmembrane helix</keyword>
<dbReference type="SMART" id="SM00918">
    <property type="entry name" value="Lig_chan-Glu_bd"/>
    <property type="match status" value="1"/>
</dbReference>
<evidence type="ECO:0000256" key="3">
    <source>
        <dbReference type="ARBA" id="ARBA00022448"/>
    </source>
</evidence>
<keyword evidence="4" id="KW-1003">Cell membrane</keyword>
<dbReference type="InterPro" id="IPR052192">
    <property type="entry name" value="Insect_Ionotropic_Sensory_Rcpt"/>
</dbReference>
<feature type="non-terminal residue" evidence="15">
    <location>
        <position position="432"/>
    </location>
</feature>
<evidence type="ECO:0000256" key="7">
    <source>
        <dbReference type="ARBA" id="ARBA00023065"/>
    </source>
</evidence>
<evidence type="ECO:0000256" key="13">
    <source>
        <dbReference type="SAM" id="Phobius"/>
    </source>
</evidence>
<sequence>MMYPWSGKVLRFANVEFPPWYIPYYSSDATLRLGGLYGNMLGNITQSLNMTYEVFPPSDGQYGMAFPDGTMNGMLRMVMKDVDEADIATGPFTLSDIINQHLHTPPPPAYTYLVMLSGMRTAYVSKTQSFTNSFDRYVWIGLLVSFVTMTLLMAFYERIILQRFIRTEQFLGFVFELFQTLLQEASKTKFKGPCTRVLGAAWLAASFIFGQSFSGQARAILIVQTPTERINTIEDLVARPELTIFYAKNTPLEPRMKNIVGYRGDLLRSHIEANSIGMPVPIIYNDDVRARLVDKKGVIFMDRQSVMSTVYRWCVETNDYFYVSEENLVDLPGLWYTSKLLGKELNNAMDLKILWLFAMGIKFLPDLVLYRGHTECVPGNTMSASDMMKPTHVHDLESVFHTFVVCTLVSIVSFMLELLIFYSSRCCGCRKK</sequence>
<dbReference type="InterPro" id="IPR001320">
    <property type="entry name" value="Iontro_rcpt_C"/>
</dbReference>
<dbReference type="Gene3D" id="3.40.190.10">
    <property type="entry name" value="Periplasmic binding protein-like II"/>
    <property type="match status" value="1"/>
</dbReference>
<dbReference type="AlphaFoldDB" id="A0A1V9XB87"/>
<evidence type="ECO:0000256" key="1">
    <source>
        <dbReference type="ARBA" id="ARBA00004651"/>
    </source>
</evidence>
<keyword evidence="12" id="KW-0407">Ion channel</keyword>
<evidence type="ECO:0000313" key="15">
    <source>
        <dbReference type="EMBL" id="OQR70815.1"/>
    </source>
</evidence>
<evidence type="ECO:0000256" key="10">
    <source>
        <dbReference type="ARBA" id="ARBA00023180"/>
    </source>
</evidence>